<sequence length="293" mass="33662">MCYYKLHIFMHCGHSVLSETPVGFCRAAKDTSVEHLDLRQRRASTTSTTSGVYQRTDIVGDQEQEGLKYVPTAKRIQPCREGQIHPLQTRRFEQLCIVCQYERDQRLGALESLSNEIHFEPWRWQFKYQGASTSIQQKEPLQGALSDAESEGVWSMTATLNNLVTSSPGWMRDWRHQEANVCPAAAMPTPESAMFLAKKPKVAPTFDGVDYEDNVALKAAQDAVIREQWVQSMMARLVREEMGKCYRREGVNHLEKCGHLRERYFELLKHAKIKGYLFQQQNYNDLPTSKPDA</sequence>
<proteinExistence type="predicted"/>
<organism evidence="1 2">
    <name type="scientific">Boeremia exigua</name>
    <dbReference type="NCBI Taxonomy" id="749465"/>
    <lineage>
        <taxon>Eukaryota</taxon>
        <taxon>Fungi</taxon>
        <taxon>Dikarya</taxon>
        <taxon>Ascomycota</taxon>
        <taxon>Pezizomycotina</taxon>
        <taxon>Dothideomycetes</taxon>
        <taxon>Pleosporomycetidae</taxon>
        <taxon>Pleosporales</taxon>
        <taxon>Pleosporineae</taxon>
        <taxon>Didymellaceae</taxon>
        <taxon>Boeremia</taxon>
    </lineage>
</organism>
<protein>
    <submittedName>
        <fullName evidence="1">Uncharacterized protein</fullName>
    </submittedName>
</protein>
<keyword evidence="2" id="KW-1185">Reference proteome</keyword>
<evidence type="ECO:0000313" key="2">
    <source>
        <dbReference type="Proteomes" id="UP001153331"/>
    </source>
</evidence>
<comment type="caution">
    <text evidence="1">The sequence shown here is derived from an EMBL/GenBank/DDBJ whole genome shotgun (WGS) entry which is preliminary data.</text>
</comment>
<gene>
    <name evidence="1" type="ORF">OPT61_g5376</name>
</gene>
<reference evidence="1" key="1">
    <citation type="submission" date="2022-11" db="EMBL/GenBank/DDBJ databases">
        <title>Genome Sequence of Boeremia exigua.</title>
        <authorList>
            <person name="Buettner E."/>
        </authorList>
    </citation>
    <scope>NUCLEOTIDE SEQUENCE</scope>
    <source>
        <strain evidence="1">CU02</strain>
    </source>
</reference>
<accession>A0ACC2IAM7</accession>
<dbReference type="EMBL" id="JAPHNI010000342">
    <property type="protein sequence ID" value="KAJ8112210.1"/>
    <property type="molecule type" value="Genomic_DNA"/>
</dbReference>
<dbReference type="Proteomes" id="UP001153331">
    <property type="component" value="Unassembled WGS sequence"/>
</dbReference>
<name>A0ACC2IAM7_9PLEO</name>
<evidence type="ECO:0000313" key="1">
    <source>
        <dbReference type="EMBL" id="KAJ8112210.1"/>
    </source>
</evidence>